<evidence type="ECO:0000313" key="2">
    <source>
        <dbReference type="Proteomes" id="UP000267606"/>
    </source>
</evidence>
<dbReference type="AlphaFoldDB" id="A0A183I6A8"/>
<dbReference type="WBParaSite" id="OFLC_0001528101-mRNA-1">
    <property type="protein sequence ID" value="OFLC_0001528101-mRNA-1"/>
    <property type="gene ID" value="OFLC_0001528101"/>
</dbReference>
<reference evidence="1 2" key="2">
    <citation type="submission" date="2018-11" db="EMBL/GenBank/DDBJ databases">
        <authorList>
            <consortium name="Pathogen Informatics"/>
        </authorList>
    </citation>
    <scope>NUCLEOTIDE SEQUENCE [LARGE SCALE GENOMIC DNA]</scope>
</reference>
<reference evidence="3" key="1">
    <citation type="submission" date="2016-06" db="UniProtKB">
        <authorList>
            <consortium name="WormBaseParasite"/>
        </authorList>
    </citation>
    <scope>IDENTIFICATION</scope>
</reference>
<keyword evidence="2" id="KW-1185">Reference proteome</keyword>
<organism evidence="3">
    <name type="scientific">Onchocerca flexuosa</name>
    <dbReference type="NCBI Taxonomy" id="387005"/>
    <lineage>
        <taxon>Eukaryota</taxon>
        <taxon>Metazoa</taxon>
        <taxon>Ecdysozoa</taxon>
        <taxon>Nematoda</taxon>
        <taxon>Chromadorea</taxon>
        <taxon>Rhabditida</taxon>
        <taxon>Spirurina</taxon>
        <taxon>Spiruromorpha</taxon>
        <taxon>Filarioidea</taxon>
        <taxon>Onchocercidae</taxon>
        <taxon>Onchocerca</taxon>
    </lineage>
</organism>
<evidence type="ECO:0000313" key="1">
    <source>
        <dbReference type="EMBL" id="VDP21103.1"/>
    </source>
</evidence>
<sequence>MLRWGTIVPVLSRDKSHSEVIDLNDLLMLMVVGRWPNGYGGYGGPLIVLIPVGGAAGQKEMLRNQWLHISLLLLPMSMSWMKPQRNDHSQLQHFIHILTKS</sequence>
<evidence type="ECO:0000313" key="3">
    <source>
        <dbReference type="WBParaSite" id="OFLC_0001528101-mRNA-1"/>
    </source>
</evidence>
<name>A0A183I6A8_9BILA</name>
<accession>A0A183I6A8</accession>
<gene>
    <name evidence="1" type="ORF">OFLC_LOCUS15270</name>
</gene>
<dbReference type="Proteomes" id="UP000267606">
    <property type="component" value="Unassembled WGS sequence"/>
</dbReference>
<dbReference type="EMBL" id="UZAJ01041861">
    <property type="protein sequence ID" value="VDP21103.1"/>
    <property type="molecule type" value="Genomic_DNA"/>
</dbReference>
<proteinExistence type="predicted"/>
<protein>
    <submittedName>
        <fullName evidence="3">Secreted protein</fullName>
    </submittedName>
</protein>